<reference evidence="3" key="2">
    <citation type="submission" date="2022-05" db="EMBL/GenBank/DDBJ databases">
        <authorList>
            <person name="Kim J.-S."/>
            <person name="Lee K."/>
            <person name="Suh M."/>
            <person name="Eom M."/>
            <person name="Kim J.-S."/>
            <person name="Kim D.-S."/>
            <person name="Ko S.-H."/>
            <person name="Shin Y."/>
            <person name="Lee J.-S."/>
        </authorList>
    </citation>
    <scope>NUCLEOTIDE SEQUENCE</scope>
    <source>
        <strain evidence="3">N237</strain>
    </source>
</reference>
<feature type="transmembrane region" description="Helical" evidence="2">
    <location>
        <begin position="133"/>
        <end position="163"/>
    </location>
</feature>
<feature type="region of interest" description="Disordered" evidence="1">
    <location>
        <begin position="1"/>
        <end position="28"/>
    </location>
</feature>
<keyword evidence="2" id="KW-0472">Membrane</keyword>
<organism evidence="3 4">
    <name type="scientific">Jatrophihabitans telluris</name>
    <dbReference type="NCBI Taxonomy" id="2038343"/>
    <lineage>
        <taxon>Bacteria</taxon>
        <taxon>Bacillati</taxon>
        <taxon>Actinomycetota</taxon>
        <taxon>Actinomycetes</taxon>
        <taxon>Jatrophihabitantales</taxon>
        <taxon>Jatrophihabitantaceae</taxon>
        <taxon>Jatrophihabitans</taxon>
    </lineage>
</organism>
<feature type="transmembrane region" description="Helical" evidence="2">
    <location>
        <begin position="356"/>
        <end position="375"/>
    </location>
</feature>
<feature type="transmembrane region" description="Helical" evidence="2">
    <location>
        <begin position="47"/>
        <end position="73"/>
    </location>
</feature>
<dbReference type="Proteomes" id="UP001056336">
    <property type="component" value="Chromosome"/>
</dbReference>
<feature type="transmembrane region" description="Helical" evidence="2">
    <location>
        <begin position="93"/>
        <end position="112"/>
    </location>
</feature>
<gene>
    <name evidence="3" type="ORF">M6D93_11875</name>
</gene>
<name>A0ABY4QTH1_9ACTN</name>
<feature type="transmembrane region" description="Helical" evidence="2">
    <location>
        <begin position="269"/>
        <end position="289"/>
    </location>
</feature>
<keyword evidence="4" id="KW-1185">Reference proteome</keyword>
<protein>
    <recommendedName>
        <fullName evidence="5">ABC transporter permease</fullName>
    </recommendedName>
</protein>
<evidence type="ECO:0008006" key="5">
    <source>
        <dbReference type="Google" id="ProtNLM"/>
    </source>
</evidence>
<evidence type="ECO:0000313" key="3">
    <source>
        <dbReference type="EMBL" id="UQX87004.1"/>
    </source>
</evidence>
<proteinExistence type="predicted"/>
<keyword evidence="2" id="KW-1133">Transmembrane helix</keyword>
<evidence type="ECO:0000256" key="2">
    <source>
        <dbReference type="SAM" id="Phobius"/>
    </source>
</evidence>
<dbReference type="EMBL" id="CP097332">
    <property type="protein sequence ID" value="UQX87004.1"/>
    <property type="molecule type" value="Genomic_DNA"/>
</dbReference>
<feature type="transmembrane region" description="Helical" evidence="2">
    <location>
        <begin position="296"/>
        <end position="315"/>
    </location>
</feature>
<evidence type="ECO:0000313" key="4">
    <source>
        <dbReference type="Proteomes" id="UP001056336"/>
    </source>
</evidence>
<keyword evidence="2" id="KW-0812">Transmembrane</keyword>
<accession>A0ABY4QTH1</accession>
<reference evidence="3" key="1">
    <citation type="journal article" date="2018" name="Int. J. Syst. Evol. Microbiol.">
        <title>Jatrophihabitans telluris sp. nov., isolated from sediment soil of lava forest wetlands and the emended description of the genus Jatrophihabitans.</title>
        <authorList>
            <person name="Lee K.C."/>
            <person name="Suh M.K."/>
            <person name="Eom M.K."/>
            <person name="Kim K.K."/>
            <person name="Kim J.S."/>
            <person name="Kim D.S."/>
            <person name="Ko S.H."/>
            <person name="Shin Y.K."/>
            <person name="Lee J.S."/>
        </authorList>
    </citation>
    <scope>NUCLEOTIDE SEQUENCE</scope>
    <source>
        <strain evidence="3">N237</strain>
    </source>
</reference>
<dbReference type="RefSeq" id="WP_249769426.1">
    <property type="nucleotide sequence ID" value="NZ_CP097332.1"/>
</dbReference>
<evidence type="ECO:0000256" key="1">
    <source>
        <dbReference type="SAM" id="MobiDB-lite"/>
    </source>
</evidence>
<sequence length="382" mass="40405">MTTIRVDDASAAPGASAEGRSDRRRSPIPTGAMIATRFMELRRRRGLMITLILVTVGLPTVFLGVRLVLHAIAPKTYGPAGGYDVYTAMSAGVLYTFGFIAAAALGCTAGSVDLSEGMFRHLVITGRSRLALYLARVPAGLAIIASLVAIGFGIVCAVCVFAAPTKLMYNGVAVPAGLSQRSLENWAAAHPTEVLCNFNYDGQAKQGVGCDNPPGQPARIVVAGADRRFVTATAAQAKAAAIEIADHNYPDYKKQFLYPSNALMIKTGLWLELEATVGFLVGLGLGSLLGQRTTAVILMIVLEIILTPIAIRTRIPHFINGQRGIIGVATAHLEPGQLPLAFGGGGQDFRVTESTTTAICVILAWLIGWTVIGAWRMTTRDA</sequence>